<feature type="domain" description="AAA+ ATPase" evidence="1">
    <location>
        <begin position="394"/>
        <end position="518"/>
    </location>
</feature>
<dbReference type="EMBL" id="QKYT01000540">
    <property type="protein sequence ID" value="RIA83803.1"/>
    <property type="molecule type" value="Genomic_DNA"/>
</dbReference>
<organism evidence="2 3">
    <name type="scientific">Glomus cerebriforme</name>
    <dbReference type="NCBI Taxonomy" id="658196"/>
    <lineage>
        <taxon>Eukaryota</taxon>
        <taxon>Fungi</taxon>
        <taxon>Fungi incertae sedis</taxon>
        <taxon>Mucoromycota</taxon>
        <taxon>Glomeromycotina</taxon>
        <taxon>Glomeromycetes</taxon>
        <taxon>Glomerales</taxon>
        <taxon>Glomeraceae</taxon>
        <taxon>Glomus</taxon>
    </lineage>
</organism>
<proteinExistence type="predicted"/>
<sequence>MDSIPVPPMANINLPVNLVQPLNGNVQEPDPFKLERDNGDTFVRLINPGLIETLRRYLQAESLYERNPKVPAHELFLILPELQKAIKSDSDQYNDYNNYVPYGHGNPYNKNHLKSLVDLIEAEYESRVCKIKEMIDNNVISFKNLFYLFTKGQHVRAVWNECLIGAKVIKATYHRSFFGEYMNISTEIIDSDGVTFIHGTKSFNISEWEGVCEIEKLSVVPLPEKSTIRDELIARGRKFVKYAIGPHYLQYTGNMFRKSWFGITNFKSDGRVMIDAVSFSKIDPSYNMETAKKHNHHNNYIIPNMYMATPQVPEYNDHNKSVKEEELFMCAPSLYGFSFTTKKWGQLYVDPLDEVSFDDDAFDQLVMDPVKKELISSLVTSKHKGVDLISGKGGGCIFLLHGPPGVGKTLTAEAISEFLHRPLYAVSVGELGTSVVDLERKLSEILEVASIWNAVILIDEADIFLERRSEHDIQRNALVSVFLRLLEYHQGILFLTTNRVKCFDAAFQSRISVALKYNDLDANAREQVWRTFLDRVEGKNKSQVNVENLKKRPLNGREIKTAVRLAKALTTKNDPNALILTQQLETILDISKSFGEELENQGFDNNFEKQDSNENNLEKRLNELKL</sequence>
<dbReference type="PANTHER" id="PTHR46411">
    <property type="entry name" value="FAMILY ATPASE, PUTATIVE-RELATED"/>
    <property type="match status" value="1"/>
</dbReference>
<evidence type="ECO:0000313" key="2">
    <source>
        <dbReference type="EMBL" id="RIA83803.1"/>
    </source>
</evidence>
<dbReference type="PANTHER" id="PTHR46411:SF3">
    <property type="entry name" value="AAA+ ATPASE DOMAIN-CONTAINING PROTEIN"/>
    <property type="match status" value="1"/>
</dbReference>
<name>A0A397SBY0_9GLOM</name>
<comment type="caution">
    <text evidence="2">The sequence shown here is derived from an EMBL/GenBank/DDBJ whole genome shotgun (WGS) entry which is preliminary data.</text>
</comment>
<protein>
    <submittedName>
        <fullName evidence="2">P-loop containing nucleoside triphosphate hydrolase protein</fullName>
    </submittedName>
</protein>
<dbReference type="InterPro" id="IPR027417">
    <property type="entry name" value="P-loop_NTPase"/>
</dbReference>
<dbReference type="OrthoDB" id="10042665at2759"/>
<dbReference type="InterPro" id="IPR003593">
    <property type="entry name" value="AAA+_ATPase"/>
</dbReference>
<evidence type="ECO:0000313" key="3">
    <source>
        <dbReference type="Proteomes" id="UP000265703"/>
    </source>
</evidence>
<gene>
    <name evidence="2" type="ORF">C1645_785408</name>
</gene>
<dbReference type="GO" id="GO:0005524">
    <property type="term" value="F:ATP binding"/>
    <property type="evidence" value="ECO:0007669"/>
    <property type="project" value="InterPro"/>
</dbReference>
<keyword evidence="2" id="KW-0378">Hydrolase</keyword>
<dbReference type="AlphaFoldDB" id="A0A397SBY0"/>
<dbReference type="SMART" id="SM00382">
    <property type="entry name" value="AAA"/>
    <property type="match status" value="1"/>
</dbReference>
<dbReference type="CDD" id="cd19481">
    <property type="entry name" value="RecA-like_protease"/>
    <property type="match status" value="1"/>
</dbReference>
<dbReference type="Gene3D" id="3.40.50.300">
    <property type="entry name" value="P-loop containing nucleotide triphosphate hydrolases"/>
    <property type="match status" value="1"/>
</dbReference>
<dbReference type="SUPFAM" id="SSF52540">
    <property type="entry name" value="P-loop containing nucleoside triphosphate hydrolases"/>
    <property type="match status" value="1"/>
</dbReference>
<evidence type="ECO:0000259" key="1">
    <source>
        <dbReference type="SMART" id="SM00382"/>
    </source>
</evidence>
<dbReference type="Proteomes" id="UP000265703">
    <property type="component" value="Unassembled WGS sequence"/>
</dbReference>
<dbReference type="Pfam" id="PF00004">
    <property type="entry name" value="AAA"/>
    <property type="match status" value="1"/>
</dbReference>
<keyword evidence="3" id="KW-1185">Reference proteome</keyword>
<dbReference type="STRING" id="658196.A0A397SBY0"/>
<dbReference type="GO" id="GO:0016887">
    <property type="term" value="F:ATP hydrolysis activity"/>
    <property type="evidence" value="ECO:0007669"/>
    <property type="project" value="InterPro"/>
</dbReference>
<reference evidence="2 3" key="1">
    <citation type="submission" date="2018-06" db="EMBL/GenBank/DDBJ databases">
        <title>Comparative genomics reveals the genomic features of Rhizophagus irregularis, R. cerebriforme, R. diaphanum and Gigaspora rosea, and their symbiotic lifestyle signature.</title>
        <authorList>
            <person name="Morin E."/>
            <person name="San Clemente H."/>
            <person name="Chen E.C.H."/>
            <person name="De La Providencia I."/>
            <person name="Hainaut M."/>
            <person name="Kuo A."/>
            <person name="Kohler A."/>
            <person name="Murat C."/>
            <person name="Tang N."/>
            <person name="Roy S."/>
            <person name="Loubradou J."/>
            <person name="Henrissat B."/>
            <person name="Grigoriev I.V."/>
            <person name="Corradi N."/>
            <person name="Roux C."/>
            <person name="Martin F.M."/>
        </authorList>
    </citation>
    <scope>NUCLEOTIDE SEQUENCE [LARGE SCALE GENOMIC DNA]</scope>
    <source>
        <strain evidence="2 3">DAOM 227022</strain>
    </source>
</reference>
<dbReference type="Pfam" id="PF22942">
    <property type="entry name" value="DUF7025"/>
    <property type="match status" value="1"/>
</dbReference>
<dbReference type="InterPro" id="IPR003959">
    <property type="entry name" value="ATPase_AAA_core"/>
</dbReference>
<dbReference type="InterPro" id="IPR054289">
    <property type="entry name" value="DUF7025"/>
</dbReference>
<accession>A0A397SBY0</accession>